<feature type="region of interest" description="Disordered" evidence="1">
    <location>
        <begin position="23"/>
        <end position="49"/>
    </location>
</feature>
<protein>
    <submittedName>
        <fullName evidence="2">Uncharacterized protein</fullName>
    </submittedName>
</protein>
<evidence type="ECO:0000256" key="1">
    <source>
        <dbReference type="SAM" id="MobiDB-lite"/>
    </source>
</evidence>
<accession>A0A8T0HT39</accession>
<reference evidence="2" key="1">
    <citation type="submission" date="2020-06" db="EMBL/GenBank/DDBJ databases">
        <title>WGS assembly of Ceratodon purpureus strain R40.</title>
        <authorList>
            <person name="Carey S.B."/>
            <person name="Jenkins J."/>
            <person name="Shu S."/>
            <person name="Lovell J.T."/>
            <person name="Sreedasyam A."/>
            <person name="Maumus F."/>
            <person name="Tiley G.P."/>
            <person name="Fernandez-Pozo N."/>
            <person name="Barry K."/>
            <person name="Chen C."/>
            <person name="Wang M."/>
            <person name="Lipzen A."/>
            <person name="Daum C."/>
            <person name="Saski C.A."/>
            <person name="Payton A.C."/>
            <person name="Mcbreen J.C."/>
            <person name="Conrad R.E."/>
            <person name="Kollar L.M."/>
            <person name="Olsson S."/>
            <person name="Huttunen S."/>
            <person name="Landis J.B."/>
            <person name="Wickett N.J."/>
            <person name="Johnson M.G."/>
            <person name="Rensing S.A."/>
            <person name="Grimwood J."/>
            <person name="Schmutz J."/>
            <person name="Mcdaniel S.F."/>
        </authorList>
    </citation>
    <scope>NUCLEOTIDE SEQUENCE</scope>
    <source>
        <strain evidence="2">R40</strain>
    </source>
</reference>
<gene>
    <name evidence="2" type="ORF">KC19_VG202300</name>
</gene>
<proteinExistence type="predicted"/>
<feature type="compositionally biased region" description="Polar residues" evidence="1">
    <location>
        <begin position="23"/>
        <end position="33"/>
    </location>
</feature>
<dbReference type="EMBL" id="CM026426">
    <property type="protein sequence ID" value="KAG0573703.1"/>
    <property type="molecule type" value="Genomic_DNA"/>
</dbReference>
<feature type="compositionally biased region" description="Low complexity" evidence="1">
    <location>
        <begin position="71"/>
        <end position="90"/>
    </location>
</feature>
<name>A0A8T0HT39_CERPU</name>
<organism evidence="2 3">
    <name type="scientific">Ceratodon purpureus</name>
    <name type="common">Fire moss</name>
    <name type="synonym">Dicranum purpureum</name>
    <dbReference type="NCBI Taxonomy" id="3225"/>
    <lineage>
        <taxon>Eukaryota</taxon>
        <taxon>Viridiplantae</taxon>
        <taxon>Streptophyta</taxon>
        <taxon>Embryophyta</taxon>
        <taxon>Bryophyta</taxon>
        <taxon>Bryophytina</taxon>
        <taxon>Bryopsida</taxon>
        <taxon>Dicranidae</taxon>
        <taxon>Pseudoditrichales</taxon>
        <taxon>Ditrichaceae</taxon>
        <taxon>Ceratodon</taxon>
    </lineage>
</organism>
<evidence type="ECO:0000313" key="2">
    <source>
        <dbReference type="EMBL" id="KAG0573703.1"/>
    </source>
</evidence>
<keyword evidence="3" id="KW-1185">Reference proteome</keyword>
<dbReference type="Proteomes" id="UP000822688">
    <property type="component" value="Chromosome V"/>
</dbReference>
<feature type="region of interest" description="Disordered" evidence="1">
    <location>
        <begin position="71"/>
        <end position="149"/>
    </location>
</feature>
<comment type="caution">
    <text evidence="2">The sequence shown here is derived from an EMBL/GenBank/DDBJ whole genome shotgun (WGS) entry which is preliminary data.</text>
</comment>
<dbReference type="AlphaFoldDB" id="A0A8T0HT39"/>
<sequence>MQPPPSHQIQLPRPSFTILRPTTEQQLFQQPPISSKPVPAKNSPSDPSVTATSNYSLFFIFFIFLLSQPPHAASTAQPSKSPPASSQSTPPKSPLQHRRYSITASLKDPRTKPSASPNLLSLKPPATLPSNQLAPDPSNQLQPRSTSSP</sequence>
<evidence type="ECO:0000313" key="3">
    <source>
        <dbReference type="Proteomes" id="UP000822688"/>
    </source>
</evidence>
<feature type="compositionally biased region" description="Polar residues" evidence="1">
    <location>
        <begin position="128"/>
        <end position="149"/>
    </location>
</feature>